<dbReference type="InterPro" id="IPR034718">
    <property type="entry name" value="RlpA"/>
</dbReference>
<keyword evidence="1 4" id="KW-0732">Signal</keyword>
<dbReference type="EMBL" id="FNQF01000004">
    <property type="protein sequence ID" value="SEA23088.1"/>
    <property type="molecule type" value="Genomic_DNA"/>
</dbReference>
<comment type="function">
    <text evidence="4">Lytic transglycosylase with a strong preference for naked glycan strands that lack stem peptides.</text>
</comment>
<feature type="region of interest" description="Disordered" evidence="6">
    <location>
        <begin position="127"/>
        <end position="151"/>
    </location>
</feature>
<dbReference type="Pfam" id="PF05036">
    <property type="entry name" value="SPOR"/>
    <property type="match status" value="1"/>
</dbReference>
<dbReference type="Gene3D" id="2.40.40.10">
    <property type="entry name" value="RlpA-like domain"/>
    <property type="match status" value="1"/>
</dbReference>
<gene>
    <name evidence="4" type="primary">rlpA</name>
    <name evidence="8" type="ORF">SAMN05421540_10479</name>
</gene>
<evidence type="ECO:0000256" key="4">
    <source>
        <dbReference type="HAMAP-Rule" id="MF_02071"/>
    </source>
</evidence>
<feature type="chain" id="PRO_5011804234" description="Probable endolytic peptidoglycan transglycosylase RlpA" evidence="4">
    <location>
        <begin position="19"/>
        <end position="251"/>
    </location>
</feature>
<evidence type="ECO:0000256" key="6">
    <source>
        <dbReference type="SAM" id="MobiDB-lite"/>
    </source>
</evidence>
<dbReference type="InterPro" id="IPR036908">
    <property type="entry name" value="RlpA-like_sf"/>
</dbReference>
<evidence type="ECO:0000313" key="9">
    <source>
        <dbReference type="Proteomes" id="UP000198820"/>
    </source>
</evidence>
<dbReference type="InterPro" id="IPR007730">
    <property type="entry name" value="SPOR-like_dom"/>
</dbReference>
<protein>
    <recommendedName>
        <fullName evidence="4">Probable endolytic peptidoglycan transglycosylase RlpA</fullName>
        <ecNumber evidence="4">4.2.2.-</ecNumber>
    </recommendedName>
</protein>
<evidence type="ECO:0000256" key="2">
    <source>
        <dbReference type="ARBA" id="ARBA00023239"/>
    </source>
</evidence>
<evidence type="ECO:0000259" key="7">
    <source>
        <dbReference type="PROSITE" id="PS51724"/>
    </source>
</evidence>
<dbReference type="CDD" id="cd22268">
    <property type="entry name" value="DPBB_RlpA-like"/>
    <property type="match status" value="1"/>
</dbReference>
<dbReference type="HAMAP" id="MF_02071">
    <property type="entry name" value="RlpA"/>
    <property type="match status" value="1"/>
</dbReference>
<dbReference type="EC" id="4.2.2.-" evidence="4"/>
<dbReference type="Gene3D" id="3.30.70.1070">
    <property type="entry name" value="Sporulation related repeat"/>
    <property type="match status" value="1"/>
</dbReference>
<accession>A0A1H3ZHQ0</accession>
<dbReference type="Proteomes" id="UP000198820">
    <property type="component" value="Unassembled WGS sequence"/>
</dbReference>
<dbReference type="PANTHER" id="PTHR34183:SF8">
    <property type="entry name" value="ENDOLYTIC PEPTIDOGLYCAN TRANSGLYCOSYLASE RLPA-RELATED"/>
    <property type="match status" value="1"/>
</dbReference>
<name>A0A1H3ZHQ0_9FLAO</name>
<organism evidence="8 9">
    <name type="scientific">Psychroflexus halocasei</name>
    <dbReference type="NCBI Taxonomy" id="908615"/>
    <lineage>
        <taxon>Bacteria</taxon>
        <taxon>Pseudomonadati</taxon>
        <taxon>Bacteroidota</taxon>
        <taxon>Flavobacteriia</taxon>
        <taxon>Flavobacteriales</taxon>
        <taxon>Flavobacteriaceae</taxon>
        <taxon>Psychroflexus</taxon>
    </lineage>
</organism>
<dbReference type="NCBIfam" id="TIGR00413">
    <property type="entry name" value="rlpA"/>
    <property type="match status" value="1"/>
</dbReference>
<dbReference type="GO" id="GO:0008932">
    <property type="term" value="F:lytic endotransglycosylase activity"/>
    <property type="evidence" value="ECO:0007669"/>
    <property type="project" value="UniProtKB-UniRule"/>
</dbReference>
<keyword evidence="8" id="KW-0449">Lipoprotein</keyword>
<keyword evidence="9" id="KW-1185">Reference proteome</keyword>
<dbReference type="InterPro" id="IPR012997">
    <property type="entry name" value="RplA"/>
</dbReference>
<dbReference type="GO" id="GO:0042834">
    <property type="term" value="F:peptidoglycan binding"/>
    <property type="evidence" value="ECO:0007669"/>
    <property type="project" value="InterPro"/>
</dbReference>
<evidence type="ECO:0000256" key="1">
    <source>
        <dbReference type="ARBA" id="ARBA00022729"/>
    </source>
</evidence>
<proteinExistence type="inferred from homology"/>
<dbReference type="STRING" id="908615.SAMN05421540_10479"/>
<sequence length="251" mass="28109" precursor="true">MKNFSFALIMLFSMSIFAQTQTGKASFYANKFEGRQTASGEIYSHHKMTAAHRKLPFGTKVKVTNLTNNKSVIVEINDRGPFIRGRIIDLSRSAAKKLDFIGLGVADVTMQVLDSSAIVSDDHIDDADVEAPQTPPQDKNSPISSSSSDEAKADKFEGKEFYKLTVEKLSPDFFGVQIGSFQELANLIRLADNLKLSYNKEVTVQVKAFNEVKVYTLILGEFKNRLAAERFRDKIDKKYPDAFIVDMTEND</sequence>
<dbReference type="PANTHER" id="PTHR34183">
    <property type="entry name" value="ENDOLYTIC PEPTIDOGLYCAN TRANSGLYCOSYLASE RLPA"/>
    <property type="match status" value="1"/>
</dbReference>
<evidence type="ECO:0000256" key="3">
    <source>
        <dbReference type="ARBA" id="ARBA00023316"/>
    </source>
</evidence>
<evidence type="ECO:0000313" key="8">
    <source>
        <dbReference type="EMBL" id="SEA23088.1"/>
    </source>
</evidence>
<dbReference type="GO" id="GO:0000270">
    <property type="term" value="P:peptidoglycan metabolic process"/>
    <property type="evidence" value="ECO:0007669"/>
    <property type="project" value="UniProtKB-UniRule"/>
</dbReference>
<evidence type="ECO:0000256" key="5">
    <source>
        <dbReference type="RuleBase" id="RU003495"/>
    </source>
</evidence>
<dbReference type="PROSITE" id="PS51724">
    <property type="entry name" value="SPOR"/>
    <property type="match status" value="1"/>
</dbReference>
<dbReference type="SUPFAM" id="SSF50685">
    <property type="entry name" value="Barwin-like endoglucanases"/>
    <property type="match status" value="1"/>
</dbReference>
<keyword evidence="3 4" id="KW-0961">Cell wall biogenesis/degradation</keyword>
<dbReference type="RefSeq" id="WP_093241436.1">
    <property type="nucleotide sequence ID" value="NZ_FNQF01000004.1"/>
</dbReference>
<dbReference type="SUPFAM" id="SSF110997">
    <property type="entry name" value="Sporulation related repeat"/>
    <property type="match status" value="1"/>
</dbReference>
<dbReference type="Pfam" id="PF03330">
    <property type="entry name" value="DPBB_1"/>
    <property type="match status" value="1"/>
</dbReference>
<keyword evidence="2 4" id="KW-0456">Lyase</keyword>
<dbReference type="InterPro" id="IPR009009">
    <property type="entry name" value="RlpA-like_DPBB"/>
</dbReference>
<dbReference type="AlphaFoldDB" id="A0A1H3ZHQ0"/>
<feature type="domain" description="SPOR" evidence="7">
    <location>
        <begin position="168"/>
        <end position="251"/>
    </location>
</feature>
<reference evidence="8 9" key="1">
    <citation type="submission" date="2016-10" db="EMBL/GenBank/DDBJ databases">
        <authorList>
            <person name="de Groot N.N."/>
        </authorList>
    </citation>
    <scope>NUCLEOTIDE SEQUENCE [LARGE SCALE GENOMIC DNA]</scope>
    <source>
        <strain evidence="8 9">DSM 23581</strain>
    </source>
</reference>
<dbReference type="InterPro" id="IPR036680">
    <property type="entry name" value="SPOR-like_sf"/>
</dbReference>
<feature type="signal peptide" evidence="4">
    <location>
        <begin position="1"/>
        <end position="18"/>
    </location>
</feature>
<comment type="similarity">
    <text evidence="4 5">Belongs to the RlpA family.</text>
</comment>
<dbReference type="GO" id="GO:0071555">
    <property type="term" value="P:cell wall organization"/>
    <property type="evidence" value="ECO:0007669"/>
    <property type="project" value="UniProtKB-KW"/>
</dbReference>